<name>A0A392UXS7_9FABA</name>
<accession>A0A392UXS7</accession>
<feature type="non-terminal residue" evidence="1">
    <location>
        <position position="37"/>
    </location>
</feature>
<proteinExistence type="predicted"/>
<evidence type="ECO:0000313" key="1">
    <source>
        <dbReference type="EMBL" id="MCI79993.1"/>
    </source>
</evidence>
<comment type="caution">
    <text evidence="1">The sequence shown here is derived from an EMBL/GenBank/DDBJ whole genome shotgun (WGS) entry which is preliminary data.</text>
</comment>
<keyword evidence="2" id="KW-1185">Reference proteome</keyword>
<evidence type="ECO:0000313" key="2">
    <source>
        <dbReference type="Proteomes" id="UP000265520"/>
    </source>
</evidence>
<dbReference type="EMBL" id="LXQA010985544">
    <property type="protein sequence ID" value="MCI79993.1"/>
    <property type="molecule type" value="Genomic_DNA"/>
</dbReference>
<dbReference type="Proteomes" id="UP000265520">
    <property type="component" value="Unassembled WGS sequence"/>
</dbReference>
<dbReference type="AlphaFoldDB" id="A0A392UXS7"/>
<organism evidence="1 2">
    <name type="scientific">Trifolium medium</name>
    <dbReference type="NCBI Taxonomy" id="97028"/>
    <lineage>
        <taxon>Eukaryota</taxon>
        <taxon>Viridiplantae</taxon>
        <taxon>Streptophyta</taxon>
        <taxon>Embryophyta</taxon>
        <taxon>Tracheophyta</taxon>
        <taxon>Spermatophyta</taxon>
        <taxon>Magnoliopsida</taxon>
        <taxon>eudicotyledons</taxon>
        <taxon>Gunneridae</taxon>
        <taxon>Pentapetalae</taxon>
        <taxon>rosids</taxon>
        <taxon>fabids</taxon>
        <taxon>Fabales</taxon>
        <taxon>Fabaceae</taxon>
        <taxon>Papilionoideae</taxon>
        <taxon>50 kb inversion clade</taxon>
        <taxon>NPAAA clade</taxon>
        <taxon>Hologalegina</taxon>
        <taxon>IRL clade</taxon>
        <taxon>Trifolieae</taxon>
        <taxon>Trifolium</taxon>
    </lineage>
</organism>
<protein>
    <submittedName>
        <fullName evidence="1">Uncharacterized protein</fullName>
    </submittedName>
</protein>
<reference evidence="1 2" key="1">
    <citation type="journal article" date="2018" name="Front. Plant Sci.">
        <title>Red Clover (Trifolium pratense) and Zigzag Clover (T. medium) - A Picture of Genomic Similarities and Differences.</title>
        <authorList>
            <person name="Dluhosova J."/>
            <person name="Istvanek J."/>
            <person name="Nedelnik J."/>
            <person name="Repkova J."/>
        </authorList>
    </citation>
    <scope>NUCLEOTIDE SEQUENCE [LARGE SCALE GENOMIC DNA]</scope>
    <source>
        <strain evidence="2">cv. 10/8</strain>
        <tissue evidence="1">Leaf</tissue>
    </source>
</reference>
<sequence length="37" mass="3903">MAVEVGVLGKPVVGIVLAPWLPRKDIGDKAAELEAFL</sequence>